<dbReference type="Proteomes" id="UP000009328">
    <property type="component" value="Unassembled WGS sequence"/>
</dbReference>
<evidence type="ECO:0000256" key="1">
    <source>
        <dbReference type="SAM" id="Phobius"/>
    </source>
</evidence>
<keyword evidence="1" id="KW-0812">Transmembrane</keyword>
<dbReference type="AlphaFoldDB" id="K0KGK2"/>
<dbReference type="PANTHER" id="PTHR13304">
    <property type="entry name" value="GLYCOSYLPHOSPHATIDYLINOSITOL ANCHOR ATTACHMENT 1 PROTEIN"/>
    <property type="match status" value="1"/>
</dbReference>
<keyword evidence="1" id="KW-1133">Transmembrane helix</keyword>
<feature type="transmembrane region" description="Helical" evidence="1">
    <location>
        <begin position="456"/>
        <end position="482"/>
    </location>
</feature>
<dbReference type="STRING" id="1206466.K0KGK2"/>
<dbReference type="PIRSF" id="PIRSF036762">
    <property type="entry name" value="GAA1"/>
    <property type="match status" value="1"/>
</dbReference>
<dbReference type="EMBL" id="CAIF01000116">
    <property type="protein sequence ID" value="CCH44270.1"/>
    <property type="molecule type" value="Genomic_DNA"/>
</dbReference>
<dbReference type="FunCoup" id="K0KGK2">
    <property type="interactions" value="595"/>
</dbReference>
<sequence length="569" mass="63918">MALLERAHKTIVRLGLIPKVIKALPKISILLSIIGLIWIAVLPLDGQYRGTYFSENALMPSQAYSYFRESEWNLLRGYRTQLKGFQIDELENNLQTMEIWLKDIGYKTHIQHSDKGSNLYGIWHAPRGDDTEAIVLGAAYFNSDNIFNIGGLSLAISMARYFHRWNVWSKNIIIVIPENPNSALRSWVNAYHSDLDLTGGSIEGAIMLDYSSSSDNFEYIELFYEGINGQLPNLDLVNVAVSVSEHEGPRVSIQKTSQEELGRFDYWSRLRILVRGIIELSLAGLKPGHGNEAFSGWRIQSLTLKAHGESGPYDITTFGRIPEAIFRSINNLLEKFHQSFFFYFLLAPRKFVSIGTYLPSAALITSSYILSSLNHVLNSNFEIVHLLSFGVLSGGFFIGCISIGVLISQVFPLLPIEASYGLILLFGIISISINFIKIPGSQELKIVLKSISLLYYGTVLSSLLVLNFALTFTIGICAFPLTLINDQQPTFKKILLLLISNPFLLSILISQDFENGLSELIKGLIISWDEFNCHTWFIICIGWLPSWLGIVLSLLINDDSRTLNEKKTN</sequence>
<feature type="transmembrane region" description="Helical" evidence="1">
    <location>
        <begin position="536"/>
        <end position="556"/>
    </location>
</feature>
<evidence type="ECO:0000313" key="2">
    <source>
        <dbReference type="EMBL" id="CCH44270.1"/>
    </source>
</evidence>
<feature type="transmembrane region" description="Helical" evidence="1">
    <location>
        <begin position="351"/>
        <end position="371"/>
    </location>
</feature>
<name>K0KGK2_WICCF</name>
<dbReference type="PANTHER" id="PTHR13304:SF0">
    <property type="entry name" value="GLYCOSYLPHOSPHATIDYLINOSITOL ANCHOR ATTACHMENT 1 PROTEIN"/>
    <property type="match status" value="1"/>
</dbReference>
<keyword evidence="3" id="KW-1185">Reference proteome</keyword>
<keyword evidence="1" id="KW-0472">Membrane</keyword>
<proteinExistence type="predicted"/>
<evidence type="ECO:0000313" key="3">
    <source>
        <dbReference type="Proteomes" id="UP000009328"/>
    </source>
</evidence>
<accession>K0KGK2</accession>
<dbReference type="eggNOG" id="KOG3566">
    <property type="taxonomic scope" value="Eukaryota"/>
</dbReference>
<feature type="transmembrane region" description="Helical" evidence="1">
    <location>
        <begin position="419"/>
        <end position="436"/>
    </location>
</feature>
<dbReference type="InParanoid" id="K0KGK2"/>
<feature type="transmembrane region" description="Helical" evidence="1">
    <location>
        <begin position="383"/>
        <end position="407"/>
    </location>
</feature>
<organism evidence="2 3">
    <name type="scientific">Wickerhamomyces ciferrii (strain ATCC 14091 / BCRC 22168 / CBS 111 / JCM 3599 / NBRC 0793 / NRRL Y-1031 F-60-10)</name>
    <name type="common">Yeast</name>
    <name type="synonym">Pichia ciferrii</name>
    <dbReference type="NCBI Taxonomy" id="1206466"/>
    <lineage>
        <taxon>Eukaryota</taxon>
        <taxon>Fungi</taxon>
        <taxon>Dikarya</taxon>
        <taxon>Ascomycota</taxon>
        <taxon>Saccharomycotina</taxon>
        <taxon>Saccharomycetes</taxon>
        <taxon>Phaffomycetales</taxon>
        <taxon>Wickerhamomycetaceae</taxon>
        <taxon>Wickerhamomyces</taxon>
    </lineage>
</organism>
<gene>
    <name evidence="2" type="ORF">BN7_3831</name>
</gene>
<dbReference type="GO" id="GO:0016255">
    <property type="term" value="P:attachment of GPI anchor to protein"/>
    <property type="evidence" value="ECO:0007669"/>
    <property type="project" value="TreeGrafter"/>
</dbReference>
<dbReference type="GO" id="GO:0042765">
    <property type="term" value="C:GPI-anchor transamidase complex"/>
    <property type="evidence" value="ECO:0007669"/>
    <property type="project" value="InterPro"/>
</dbReference>
<dbReference type="Pfam" id="PF04114">
    <property type="entry name" value="Gaa1"/>
    <property type="match status" value="1"/>
</dbReference>
<comment type="caution">
    <text evidence="2">The sequence shown here is derived from an EMBL/GenBank/DDBJ whole genome shotgun (WGS) entry which is preliminary data.</text>
</comment>
<protein>
    <submittedName>
        <fullName evidence="2">GPI transamidase component</fullName>
    </submittedName>
</protein>
<feature type="transmembrane region" description="Helical" evidence="1">
    <location>
        <begin position="23"/>
        <end position="44"/>
    </location>
</feature>
<dbReference type="InterPro" id="IPR007246">
    <property type="entry name" value="Gaa1"/>
</dbReference>
<reference evidence="2 3" key="1">
    <citation type="journal article" date="2012" name="Eukaryot. Cell">
        <title>Draft genome sequence of Wickerhamomyces ciferrii NRRL Y-1031 F-60-10.</title>
        <authorList>
            <person name="Schneider J."/>
            <person name="Andrea H."/>
            <person name="Blom J."/>
            <person name="Jaenicke S."/>
            <person name="Ruckert C."/>
            <person name="Schorsch C."/>
            <person name="Szczepanowski R."/>
            <person name="Farwick M."/>
            <person name="Goesmann A."/>
            <person name="Puhler A."/>
            <person name="Schaffer S."/>
            <person name="Tauch A."/>
            <person name="Kohler T."/>
            <person name="Brinkrolf K."/>
        </authorList>
    </citation>
    <scope>NUCLEOTIDE SEQUENCE [LARGE SCALE GENOMIC DNA]</scope>
    <source>
        <strain evidence="3">ATCC 14091 / BCRC 22168 / CBS 111 / JCM 3599 / NBRC 0793 / NRRL Y-1031 F-60-10</strain>
    </source>
</reference>
<dbReference type="HOGENOM" id="CLU_007442_3_1_1"/>